<gene>
    <name evidence="2" type="ORF">BU26DRAFT_522855</name>
</gene>
<dbReference type="Pfam" id="PF06985">
    <property type="entry name" value="HET"/>
    <property type="match status" value="1"/>
</dbReference>
<evidence type="ECO:0000259" key="1">
    <source>
        <dbReference type="Pfam" id="PF06985"/>
    </source>
</evidence>
<dbReference type="PANTHER" id="PTHR24148:SF64">
    <property type="entry name" value="HETEROKARYON INCOMPATIBILITY DOMAIN-CONTAINING PROTEIN"/>
    <property type="match status" value="1"/>
</dbReference>
<dbReference type="Proteomes" id="UP000800094">
    <property type="component" value="Unassembled WGS sequence"/>
</dbReference>
<sequence length="715" mass="81243">MASYVYTELQATVGDLRLVFLQPGSYHDVLRCNIHHYPLLEPNTPFKDERLPVSALQKTLPDGWTVEQTLDGRYLFMSPRHSGIPNSWKHPDAEYDPKAYELPEHSVGDSFALHVPPYEALSYSWGTADNEEYIHITDPASTHNTPAWLKIRKNLAAALGHLRYPDRPRTLWIDAICINQADIEERGRQVKRMSQIYPLSEKVIIWLGSESEDSKHALEALEYFSKQVEYVISHRWGDAPNAQEHDWWRDGFALPYDGKTWKSILSLLHRPWFERVWVLQEALSCDRVVLQCGRDTISWVHVRKALLVLRQKSSILPHDIRDRLFPYARGLMAPPLASCEHLFLWTRNQQCSDPRDKVYGILGLLDPRIVAKIEVDYSTPAWKTYAQLVLAEMEVYQKLNMINHCNMTTRLEGYPSWVPNLERPIEGANMGYLSIRRFYASARSSAVAKLIEPAYHLQVTGRRISTISRVSYDLTGTFVQLIEVVRDWAPKDPESNMYVSGGLSMDAYVEELVRGRTSDRALGDNPCPSIRRLRELLTPALASAELDDEVARAFKDCFFANECLFTTTEGYMGVSARGLREGDEVAVILGCDFPMVIRPGGSDRYEVVGPCFVHGLMLGEALKPPLEPPWKDALPVTKGWALPYFVNTETGELLKGDLRLGSLPPGWEEVTSLDPFLPPFVFENKDDGCISINDPRMSADAIQQRGIVLETLELI</sequence>
<dbReference type="OrthoDB" id="4850726at2759"/>
<accession>A0A6A6I1E2</accession>
<keyword evidence="3" id="KW-1185">Reference proteome</keyword>
<dbReference type="Pfam" id="PF26639">
    <property type="entry name" value="Het-6_barrel"/>
    <property type="match status" value="1"/>
</dbReference>
<reference evidence="2" key="1">
    <citation type="journal article" date="2020" name="Stud. Mycol.">
        <title>101 Dothideomycetes genomes: a test case for predicting lifestyles and emergence of pathogens.</title>
        <authorList>
            <person name="Haridas S."/>
            <person name="Albert R."/>
            <person name="Binder M."/>
            <person name="Bloem J."/>
            <person name="Labutti K."/>
            <person name="Salamov A."/>
            <person name="Andreopoulos B."/>
            <person name="Baker S."/>
            <person name="Barry K."/>
            <person name="Bills G."/>
            <person name="Bluhm B."/>
            <person name="Cannon C."/>
            <person name="Castanera R."/>
            <person name="Culley D."/>
            <person name="Daum C."/>
            <person name="Ezra D."/>
            <person name="Gonzalez J."/>
            <person name="Henrissat B."/>
            <person name="Kuo A."/>
            <person name="Liang C."/>
            <person name="Lipzen A."/>
            <person name="Lutzoni F."/>
            <person name="Magnuson J."/>
            <person name="Mondo S."/>
            <person name="Nolan M."/>
            <person name="Ohm R."/>
            <person name="Pangilinan J."/>
            <person name="Park H.-J."/>
            <person name="Ramirez L."/>
            <person name="Alfaro M."/>
            <person name="Sun H."/>
            <person name="Tritt A."/>
            <person name="Yoshinaga Y."/>
            <person name="Zwiers L.-H."/>
            <person name="Turgeon B."/>
            <person name="Goodwin S."/>
            <person name="Spatafora J."/>
            <person name="Crous P."/>
            <person name="Grigoriev I."/>
        </authorList>
    </citation>
    <scope>NUCLEOTIDE SEQUENCE</scope>
    <source>
        <strain evidence="2">CBS 122368</strain>
    </source>
</reference>
<proteinExistence type="predicted"/>
<dbReference type="EMBL" id="ML987203">
    <property type="protein sequence ID" value="KAF2244151.1"/>
    <property type="molecule type" value="Genomic_DNA"/>
</dbReference>
<protein>
    <submittedName>
        <fullName evidence="2">HET-domain-containing protein</fullName>
    </submittedName>
</protein>
<name>A0A6A6I1E2_9PLEO</name>
<evidence type="ECO:0000313" key="2">
    <source>
        <dbReference type="EMBL" id="KAF2244151.1"/>
    </source>
</evidence>
<dbReference type="GeneID" id="54583219"/>
<evidence type="ECO:0000313" key="3">
    <source>
        <dbReference type="Proteomes" id="UP000800094"/>
    </source>
</evidence>
<organism evidence="2 3">
    <name type="scientific">Trematosphaeria pertusa</name>
    <dbReference type="NCBI Taxonomy" id="390896"/>
    <lineage>
        <taxon>Eukaryota</taxon>
        <taxon>Fungi</taxon>
        <taxon>Dikarya</taxon>
        <taxon>Ascomycota</taxon>
        <taxon>Pezizomycotina</taxon>
        <taxon>Dothideomycetes</taxon>
        <taxon>Pleosporomycetidae</taxon>
        <taxon>Pleosporales</taxon>
        <taxon>Massarineae</taxon>
        <taxon>Trematosphaeriaceae</taxon>
        <taxon>Trematosphaeria</taxon>
    </lineage>
</organism>
<feature type="domain" description="Heterokaryon incompatibility" evidence="1">
    <location>
        <begin position="118"/>
        <end position="281"/>
    </location>
</feature>
<dbReference type="InterPro" id="IPR052895">
    <property type="entry name" value="HetReg/Transcr_Mod"/>
</dbReference>
<dbReference type="AlphaFoldDB" id="A0A6A6I1E2"/>
<dbReference type="PANTHER" id="PTHR24148">
    <property type="entry name" value="ANKYRIN REPEAT DOMAIN-CONTAINING PROTEIN 39 HOMOLOG-RELATED"/>
    <property type="match status" value="1"/>
</dbReference>
<dbReference type="RefSeq" id="XP_033679155.1">
    <property type="nucleotide sequence ID" value="XM_033829889.1"/>
</dbReference>
<dbReference type="InterPro" id="IPR010730">
    <property type="entry name" value="HET"/>
</dbReference>